<evidence type="ECO:0000256" key="6">
    <source>
        <dbReference type="SAM" id="Phobius"/>
    </source>
</evidence>
<feature type="transmembrane region" description="Helical" evidence="6">
    <location>
        <begin position="777"/>
        <end position="799"/>
    </location>
</feature>
<evidence type="ECO:0000256" key="1">
    <source>
        <dbReference type="ARBA" id="ARBA00004651"/>
    </source>
</evidence>
<dbReference type="InterPro" id="IPR003838">
    <property type="entry name" value="ABC3_permease_C"/>
</dbReference>
<evidence type="ECO:0000259" key="7">
    <source>
        <dbReference type="Pfam" id="PF02687"/>
    </source>
</evidence>
<organism evidence="9 10">
    <name type="scientific">Flavivirga rizhaonensis</name>
    <dbReference type="NCBI Taxonomy" id="2559571"/>
    <lineage>
        <taxon>Bacteria</taxon>
        <taxon>Pseudomonadati</taxon>
        <taxon>Bacteroidota</taxon>
        <taxon>Flavobacteriia</taxon>
        <taxon>Flavobacteriales</taxon>
        <taxon>Flavobacteriaceae</taxon>
        <taxon>Flavivirga</taxon>
    </lineage>
</organism>
<dbReference type="GO" id="GO:0022857">
    <property type="term" value="F:transmembrane transporter activity"/>
    <property type="evidence" value="ECO:0007669"/>
    <property type="project" value="TreeGrafter"/>
</dbReference>
<evidence type="ECO:0000259" key="8">
    <source>
        <dbReference type="Pfam" id="PF12704"/>
    </source>
</evidence>
<feature type="transmembrane region" description="Helical" evidence="6">
    <location>
        <begin position="692"/>
        <end position="715"/>
    </location>
</feature>
<sequence length="816" mass="94465">MMWQFFRFKIKKLLATNLNMLKYYIKFAFRNFRSNKVIFAGSLATLCLGALCISLLFSYIHNELTMDDFHERENDIYMVIMKQSPKSDWSHPFRFSVEEYPEIESATDLIFFREDETKLKYNQDIYLPKGIIADSSFFKVFDFKLSIGDTNTVLNDPQTIILSEDFSKKLFGDSNPIGQVIDFEIRMHQGTHTVNGIIKIPPNSSLKFDYIIPYARRTYGYGRSSIPFFKAVKGFDKNKFEEKIKNSNNKVPNFYPQLTESITSTISFDELYFNSELSTLKKRTLFSSGNKKNIDILIVIMLVILLVSILNYSNLQIINTNAVLKNIAISKVNGALKRHIVGQKIIETLIVITISVLLITLVYNLLLPWFNDFVRVSLAPPIWKIFLINAIILSSITIIGLIYPMLIINRFSTINNLKKTNSISQKLKGKQVTVVLQYAMAFLLLISSIIVNNQLKLMLDKDLGFNDDGILKVKLYYEPPFNTESRNWTRERRLEEREKAMQTPKYINNQLASFSIIEQSSQGGSPLDVFPIDWKPKAGDFEFETLNSLVVTPNHQNLFNFNLIEGRFFEEGVDKQRGKKIVINEAAKKHWGIEDIETTVIKNRSWGEYKIIGVVKDFNYEHLSAKPKPLMMVYFEDFEAEYFIRFHKNKTQEGIQHIEALFKEINPNQVFKYSFLSDEIAVLYQKEKRLSIIYIAFTIIALLISAIGLFTIALYDTQRRVKEVGVRKVNGATINEIMYMLNKDFIKWVVIAFIIACPIAYYAMSKWLENFAYKTPLSWWVFALAGVFTFIIALVTVSWQTYSAATRNPVESLRDE</sequence>
<keyword evidence="4 6" id="KW-1133">Transmembrane helix</keyword>
<feature type="transmembrane region" description="Helical" evidence="6">
    <location>
        <begin position="432"/>
        <end position="451"/>
    </location>
</feature>
<dbReference type="InterPro" id="IPR025857">
    <property type="entry name" value="MacB_PCD"/>
</dbReference>
<evidence type="ECO:0000313" key="10">
    <source>
        <dbReference type="Proteomes" id="UP000307602"/>
    </source>
</evidence>
<feature type="transmembrane region" description="Helical" evidence="6">
    <location>
        <begin position="296"/>
        <end position="315"/>
    </location>
</feature>
<dbReference type="PANTHER" id="PTHR30572">
    <property type="entry name" value="MEMBRANE COMPONENT OF TRANSPORTER-RELATED"/>
    <property type="match status" value="1"/>
</dbReference>
<feature type="transmembrane region" description="Helical" evidence="6">
    <location>
        <begin position="345"/>
        <end position="366"/>
    </location>
</feature>
<dbReference type="EMBL" id="SRSO01000007">
    <property type="protein sequence ID" value="TGV03416.1"/>
    <property type="molecule type" value="Genomic_DNA"/>
</dbReference>
<comment type="caution">
    <text evidence="9">The sequence shown here is derived from an EMBL/GenBank/DDBJ whole genome shotgun (WGS) entry which is preliminary data.</text>
</comment>
<evidence type="ECO:0000256" key="4">
    <source>
        <dbReference type="ARBA" id="ARBA00022989"/>
    </source>
</evidence>
<dbReference type="OrthoDB" id="8740261at2"/>
<feature type="transmembrane region" description="Helical" evidence="6">
    <location>
        <begin position="745"/>
        <end position="765"/>
    </location>
</feature>
<feature type="transmembrane region" description="Helical" evidence="6">
    <location>
        <begin position="386"/>
        <end position="411"/>
    </location>
</feature>
<keyword evidence="5 6" id="KW-0472">Membrane</keyword>
<feature type="domain" description="ABC3 transporter permease C-terminal" evidence="7">
    <location>
        <begin position="696"/>
        <end position="809"/>
    </location>
</feature>
<dbReference type="Pfam" id="PF02687">
    <property type="entry name" value="FtsX"/>
    <property type="match status" value="1"/>
</dbReference>
<accession>A0A4S1DYT4</accession>
<evidence type="ECO:0000256" key="5">
    <source>
        <dbReference type="ARBA" id="ARBA00023136"/>
    </source>
</evidence>
<dbReference type="Pfam" id="PF12704">
    <property type="entry name" value="MacB_PCD"/>
    <property type="match status" value="1"/>
</dbReference>
<keyword evidence="3 6" id="KW-0812">Transmembrane</keyword>
<proteinExistence type="predicted"/>
<evidence type="ECO:0000313" key="9">
    <source>
        <dbReference type="EMBL" id="TGV03416.1"/>
    </source>
</evidence>
<evidence type="ECO:0000256" key="3">
    <source>
        <dbReference type="ARBA" id="ARBA00022692"/>
    </source>
</evidence>
<evidence type="ECO:0000256" key="2">
    <source>
        <dbReference type="ARBA" id="ARBA00022475"/>
    </source>
</evidence>
<keyword evidence="2" id="KW-1003">Cell membrane</keyword>
<protein>
    <submittedName>
        <fullName evidence="9">ABC transporter permease</fullName>
    </submittedName>
</protein>
<reference evidence="9 10" key="1">
    <citation type="submission" date="2019-04" db="EMBL/GenBank/DDBJ databases">
        <authorList>
            <person name="Liu A."/>
        </authorList>
    </citation>
    <scope>NUCLEOTIDE SEQUENCE [LARGE SCALE GENOMIC DNA]</scope>
    <source>
        <strain evidence="9 10">RZ03</strain>
    </source>
</reference>
<feature type="domain" description="MacB-like periplasmic core" evidence="8">
    <location>
        <begin position="42"/>
        <end position="244"/>
    </location>
</feature>
<dbReference type="PANTHER" id="PTHR30572:SF18">
    <property type="entry name" value="ABC-TYPE MACROLIDE FAMILY EXPORT SYSTEM PERMEASE COMPONENT 2"/>
    <property type="match status" value="1"/>
</dbReference>
<comment type="subcellular location">
    <subcellularLocation>
        <location evidence="1">Cell membrane</location>
        <topology evidence="1">Multi-pass membrane protein</topology>
    </subcellularLocation>
</comment>
<keyword evidence="10" id="KW-1185">Reference proteome</keyword>
<gene>
    <name evidence="9" type="ORF">EM932_07015</name>
</gene>
<dbReference type="GO" id="GO:0005886">
    <property type="term" value="C:plasma membrane"/>
    <property type="evidence" value="ECO:0007669"/>
    <property type="project" value="UniProtKB-SubCell"/>
</dbReference>
<dbReference type="AlphaFoldDB" id="A0A4S1DYT4"/>
<dbReference type="InterPro" id="IPR050250">
    <property type="entry name" value="Macrolide_Exporter_MacB"/>
</dbReference>
<dbReference type="Proteomes" id="UP000307602">
    <property type="component" value="Unassembled WGS sequence"/>
</dbReference>
<name>A0A4S1DYT4_9FLAO</name>